<dbReference type="OrthoDB" id="427186at2759"/>
<comment type="catalytic activity">
    <reaction evidence="1 7 8">
        <text>Thiol-dependent hydrolysis of ester, thioester, amide, peptide and isopeptide bonds formed by the C-terminal Gly of ubiquitin (a 76-residue protein attached to proteins as an intracellular targeting signal).</text>
        <dbReference type="EC" id="3.4.19.12"/>
    </reaction>
</comment>
<evidence type="ECO:0000256" key="1">
    <source>
        <dbReference type="ARBA" id="ARBA00000707"/>
    </source>
</evidence>
<dbReference type="EC" id="3.4.19.12" evidence="8"/>
<dbReference type="SUPFAM" id="SSF54001">
    <property type="entry name" value="Cysteine proteinases"/>
    <property type="match status" value="1"/>
</dbReference>
<feature type="site" description="Transition state stabilizer" evidence="7">
    <location>
        <position position="88"/>
    </location>
</feature>
<keyword evidence="11" id="KW-1185">Reference proteome</keyword>
<dbReference type="CDD" id="cd09616">
    <property type="entry name" value="Peptidase_C12_UCH_L1_L3"/>
    <property type="match status" value="1"/>
</dbReference>
<dbReference type="PANTHER" id="PTHR10589">
    <property type="entry name" value="UBIQUITIN CARBOXYL-TERMINAL HYDROLASE"/>
    <property type="match status" value="1"/>
</dbReference>
<dbReference type="EMBL" id="CAJVPV010002512">
    <property type="protein sequence ID" value="CAG8528094.1"/>
    <property type="molecule type" value="Genomic_DNA"/>
</dbReference>
<proteinExistence type="inferred from homology"/>
<dbReference type="Proteomes" id="UP000789342">
    <property type="component" value="Unassembled WGS sequence"/>
</dbReference>
<dbReference type="Gene3D" id="3.40.532.10">
    <property type="entry name" value="Peptidase C12, ubiquitin carboxyl-terminal hydrolase"/>
    <property type="match status" value="1"/>
</dbReference>
<feature type="active site" description="Nucleophile" evidence="7">
    <location>
        <position position="94"/>
    </location>
</feature>
<keyword evidence="6 7" id="KW-0788">Thiol protease</keyword>
<dbReference type="GO" id="GO:0016579">
    <property type="term" value="P:protein deubiquitination"/>
    <property type="evidence" value="ECO:0007669"/>
    <property type="project" value="TreeGrafter"/>
</dbReference>
<feature type="active site" description="Proton donor" evidence="7">
    <location>
        <position position="167"/>
    </location>
</feature>
<keyword evidence="3 7" id="KW-0645">Protease</keyword>
<feature type="domain" description="UCH catalytic" evidence="9">
    <location>
        <begin position="8"/>
        <end position="225"/>
    </location>
</feature>
<dbReference type="PROSITE" id="PS00140">
    <property type="entry name" value="UCH_1"/>
    <property type="match status" value="1"/>
</dbReference>
<dbReference type="InterPro" id="IPR057254">
    <property type="entry name" value="UCH_AS"/>
</dbReference>
<keyword evidence="5 7" id="KW-0378">Hydrolase</keyword>
<dbReference type="GO" id="GO:0004843">
    <property type="term" value="F:cysteine-type deubiquitinase activity"/>
    <property type="evidence" value="ECO:0007669"/>
    <property type="project" value="UniProtKB-UniRule"/>
</dbReference>
<gene>
    <name evidence="10" type="ORF">AMORRO_LOCUS4536</name>
</gene>
<evidence type="ECO:0000256" key="2">
    <source>
        <dbReference type="ARBA" id="ARBA00009326"/>
    </source>
</evidence>
<dbReference type="GO" id="GO:0006511">
    <property type="term" value="P:ubiquitin-dependent protein catabolic process"/>
    <property type="evidence" value="ECO:0007669"/>
    <property type="project" value="UniProtKB-UniRule"/>
</dbReference>
<dbReference type="GO" id="GO:0005737">
    <property type="term" value="C:cytoplasm"/>
    <property type="evidence" value="ECO:0007669"/>
    <property type="project" value="TreeGrafter"/>
</dbReference>
<comment type="caution">
    <text evidence="10">The sequence shown here is derived from an EMBL/GenBank/DDBJ whole genome shotgun (WGS) entry which is preliminary data.</text>
</comment>
<evidence type="ECO:0000256" key="8">
    <source>
        <dbReference type="RuleBase" id="RU361215"/>
    </source>
</evidence>
<comment type="similarity">
    <text evidence="2 7 8">Belongs to the peptidase C12 family.</text>
</comment>
<dbReference type="InterPro" id="IPR036959">
    <property type="entry name" value="Peptidase_C12_UCH_sf"/>
</dbReference>
<evidence type="ECO:0000256" key="4">
    <source>
        <dbReference type="ARBA" id="ARBA00022786"/>
    </source>
</evidence>
<evidence type="ECO:0000259" key="9">
    <source>
        <dbReference type="PROSITE" id="PS52048"/>
    </source>
</evidence>
<evidence type="ECO:0000313" key="10">
    <source>
        <dbReference type="EMBL" id="CAG8528094.1"/>
    </source>
</evidence>
<evidence type="ECO:0000256" key="5">
    <source>
        <dbReference type="ARBA" id="ARBA00022801"/>
    </source>
</evidence>
<name>A0A9N9FDN7_9GLOM</name>
<evidence type="ECO:0000256" key="7">
    <source>
        <dbReference type="PROSITE-ProRule" id="PRU01393"/>
    </source>
</evidence>
<keyword evidence="4 7" id="KW-0833">Ubl conjugation pathway</keyword>
<dbReference type="FunFam" id="3.40.532.10:FF:000006">
    <property type="entry name" value="Ubiquitin carboxyl-terminal hydrolase"/>
    <property type="match status" value="1"/>
</dbReference>
<dbReference type="AlphaFoldDB" id="A0A9N9FDN7"/>
<dbReference type="PROSITE" id="PS52048">
    <property type="entry name" value="UCH_DOMAIN"/>
    <property type="match status" value="1"/>
</dbReference>
<dbReference type="InterPro" id="IPR038765">
    <property type="entry name" value="Papain-like_cys_pep_sf"/>
</dbReference>
<organism evidence="10 11">
    <name type="scientific">Acaulospora morrowiae</name>
    <dbReference type="NCBI Taxonomy" id="94023"/>
    <lineage>
        <taxon>Eukaryota</taxon>
        <taxon>Fungi</taxon>
        <taxon>Fungi incertae sedis</taxon>
        <taxon>Mucoromycota</taxon>
        <taxon>Glomeromycotina</taxon>
        <taxon>Glomeromycetes</taxon>
        <taxon>Diversisporales</taxon>
        <taxon>Acaulosporaceae</taxon>
        <taxon>Acaulospora</taxon>
    </lineage>
</organism>
<dbReference type="InterPro" id="IPR001578">
    <property type="entry name" value="Peptidase_C12_UCH"/>
</dbReference>
<dbReference type="Pfam" id="PF01088">
    <property type="entry name" value="Peptidase_C12"/>
    <property type="match status" value="1"/>
</dbReference>
<protein>
    <recommendedName>
        <fullName evidence="8">Ubiquitin carboxyl-terminal hydrolase</fullName>
        <ecNumber evidence="8">3.4.19.12</ecNumber>
    </recommendedName>
</protein>
<feature type="site" description="Important for enzyme activity" evidence="7">
    <location>
        <position position="182"/>
    </location>
</feature>
<reference evidence="10" key="1">
    <citation type="submission" date="2021-06" db="EMBL/GenBank/DDBJ databases">
        <authorList>
            <person name="Kallberg Y."/>
            <person name="Tangrot J."/>
            <person name="Rosling A."/>
        </authorList>
    </citation>
    <scope>NUCLEOTIDE SEQUENCE</scope>
    <source>
        <strain evidence="10">CL551</strain>
    </source>
</reference>
<evidence type="ECO:0000256" key="3">
    <source>
        <dbReference type="ARBA" id="ARBA00022670"/>
    </source>
</evidence>
<dbReference type="PANTHER" id="PTHR10589:SF17">
    <property type="entry name" value="UBIQUITIN CARBOXYL-TERMINAL HYDROLASE"/>
    <property type="match status" value="1"/>
</dbReference>
<sequence length="229" mass="25898">MSTDKKLKWLPLESNPDVMNEYVHKLGMHNTWAYTDIWSLEPEILQFVPQPVKAVMILFPITDSHEKHSEEEAKRIQEVSPDVVFYKQTISNACGTIGLLHSIANNVDSIQIDDGPLKRLLEKTRNGTPLERAKLLEEDEELAEAHKSSALTGQTRPPTESDKVNTHFVCFIQKDGTLYELDGRKSSPINHGPCTDLLMDSSKIIKQFMERDPGSLQFTMIALAPKQND</sequence>
<evidence type="ECO:0000256" key="6">
    <source>
        <dbReference type="ARBA" id="ARBA00022807"/>
    </source>
</evidence>
<dbReference type="PRINTS" id="PR00707">
    <property type="entry name" value="UBCTHYDRLASE"/>
</dbReference>
<evidence type="ECO:0000313" key="11">
    <source>
        <dbReference type="Proteomes" id="UP000789342"/>
    </source>
</evidence>
<accession>A0A9N9FDN7</accession>